<proteinExistence type="predicted"/>
<dbReference type="Proteomes" id="UP001235712">
    <property type="component" value="Unassembled WGS sequence"/>
</dbReference>
<sequence length="199" mass="21754">MTTSTTGWSLLLPETWHRVRLDENRRQQVTSVVGKAFATVSRDESASARRSLENDLAGLVDRAHDGGGREFYLLMDVLRGIPLAATLVVTVVPEPVPADVAPEILARVLANDPNSEPAVLEVAGENVPAVRRSEAKIMREEIPGLGPARLTFTGLDVFVPFPDRSQILLLTFRTPMEPIAASMMVLFEAVAGSLRWREA</sequence>
<keyword evidence="2" id="KW-1185">Reference proteome</keyword>
<dbReference type="EMBL" id="JAUSQZ010000001">
    <property type="protein sequence ID" value="MDP9827912.1"/>
    <property type="molecule type" value="Genomic_DNA"/>
</dbReference>
<evidence type="ECO:0000313" key="1">
    <source>
        <dbReference type="EMBL" id="MDP9827912.1"/>
    </source>
</evidence>
<accession>A0ABT9P607</accession>
<dbReference type="RefSeq" id="WP_307244555.1">
    <property type="nucleotide sequence ID" value="NZ_JAUSQZ010000001.1"/>
</dbReference>
<gene>
    <name evidence="1" type="ORF">J2S57_003661</name>
</gene>
<name>A0ABT9P607_9ACTN</name>
<reference evidence="1 2" key="1">
    <citation type="submission" date="2023-07" db="EMBL/GenBank/DDBJ databases">
        <title>Sequencing the genomes of 1000 actinobacteria strains.</title>
        <authorList>
            <person name="Klenk H.-P."/>
        </authorList>
    </citation>
    <scope>NUCLEOTIDE SEQUENCE [LARGE SCALE GENOMIC DNA]</scope>
    <source>
        <strain evidence="1 2">DSM 44388</strain>
    </source>
</reference>
<protein>
    <submittedName>
        <fullName evidence="1">Uncharacterized protein</fullName>
    </submittedName>
</protein>
<evidence type="ECO:0000313" key="2">
    <source>
        <dbReference type="Proteomes" id="UP001235712"/>
    </source>
</evidence>
<organism evidence="1 2">
    <name type="scientific">Kineosporia succinea</name>
    <dbReference type="NCBI Taxonomy" id="84632"/>
    <lineage>
        <taxon>Bacteria</taxon>
        <taxon>Bacillati</taxon>
        <taxon>Actinomycetota</taxon>
        <taxon>Actinomycetes</taxon>
        <taxon>Kineosporiales</taxon>
        <taxon>Kineosporiaceae</taxon>
        <taxon>Kineosporia</taxon>
    </lineage>
</organism>
<comment type="caution">
    <text evidence="1">The sequence shown here is derived from an EMBL/GenBank/DDBJ whole genome shotgun (WGS) entry which is preliminary data.</text>
</comment>